<dbReference type="AlphaFoldDB" id="A0A229S9P0"/>
<evidence type="ECO:0000313" key="1">
    <source>
        <dbReference type="EMBL" id="OXM55647.1"/>
    </source>
</evidence>
<dbReference type="InterPro" id="IPR006311">
    <property type="entry name" value="TAT_signal"/>
</dbReference>
<dbReference type="SUPFAM" id="SSF51445">
    <property type="entry name" value="(Trans)glycosidases"/>
    <property type="match status" value="1"/>
</dbReference>
<dbReference type="Gene3D" id="3.20.20.80">
    <property type="entry name" value="Glycosidases"/>
    <property type="match status" value="1"/>
</dbReference>
<evidence type="ECO:0000313" key="2">
    <source>
        <dbReference type="Proteomes" id="UP000215223"/>
    </source>
</evidence>
<name>A0A229S9P0_9PSEU</name>
<dbReference type="InterPro" id="IPR017853">
    <property type="entry name" value="GH"/>
</dbReference>
<reference evidence="1 2" key="1">
    <citation type="submission" date="2017-07" db="EMBL/GenBank/DDBJ databases">
        <title>Amycolatopsis thailandensis Genome sequencing and assembly.</title>
        <authorList>
            <person name="Kaur N."/>
            <person name="Mayilraj S."/>
        </authorList>
    </citation>
    <scope>NUCLEOTIDE SEQUENCE [LARGE SCALE GENOMIC DNA]</scope>
    <source>
        <strain evidence="1 2">JCM 16380</strain>
    </source>
</reference>
<dbReference type="Proteomes" id="UP000215223">
    <property type="component" value="Unassembled WGS sequence"/>
</dbReference>
<protein>
    <submittedName>
        <fullName evidence="1">Abortive phage infection protein</fullName>
    </submittedName>
</protein>
<gene>
    <name evidence="1" type="ORF">CFP71_16790</name>
</gene>
<accession>A0A229S9P0</accession>
<dbReference type="EMBL" id="NMQT01000059">
    <property type="protein sequence ID" value="OXM55647.1"/>
    <property type="molecule type" value="Genomic_DNA"/>
</dbReference>
<dbReference type="RefSeq" id="WP_093934793.1">
    <property type="nucleotide sequence ID" value="NZ_NMQT01000059.1"/>
</dbReference>
<comment type="caution">
    <text evidence="1">The sequence shown here is derived from an EMBL/GenBank/DDBJ whole genome shotgun (WGS) entry which is preliminary data.</text>
</comment>
<proteinExistence type="predicted"/>
<dbReference type="OrthoDB" id="151193at2"/>
<organism evidence="1 2">
    <name type="scientific">Amycolatopsis thailandensis</name>
    <dbReference type="NCBI Taxonomy" id="589330"/>
    <lineage>
        <taxon>Bacteria</taxon>
        <taxon>Bacillati</taxon>
        <taxon>Actinomycetota</taxon>
        <taxon>Actinomycetes</taxon>
        <taxon>Pseudonocardiales</taxon>
        <taxon>Pseudonocardiaceae</taxon>
        <taxon>Amycolatopsis</taxon>
    </lineage>
</organism>
<dbReference type="PROSITE" id="PS51318">
    <property type="entry name" value="TAT"/>
    <property type="match status" value="1"/>
</dbReference>
<keyword evidence="2" id="KW-1185">Reference proteome</keyword>
<sequence length="383" mass="42344">MITRKTFLKSVAGAVAVAGLGGGVAEAAAGGPHRLRGGVAYDTGVLHAAGEPLSRARWSRRRLEQEIRVIADGLHCPSITAFGTEIGRLTETTAAALGRGMEVYVQPRLYDHPQDEVLEHMAESARQAERQRDGADVKFVAGCEHLLFTPGIVPGATFQERIANIGEIPPGEWPKIMERLSDFLARAADVVRRNFRGRITYAAIGGAEQIDWNLFDIVGIDYYQYFATDAEYTKDLAPYRRWNKPVVVLEFGACTFTGAAQAGGMGWDIVDRDQEPPRIKPGHVRNEHEQARHLTRLLRVFGAAGIQGAHAYTFIAPGLPHHPSRPEYDYDMASYSLVKTLRERHHDEESPYRFEPKRSFTAMARHNRGQAGIFTGPASETGQ</sequence>